<organism evidence="1">
    <name type="scientific">Ophidiomyces ophidiicola</name>
    <dbReference type="NCBI Taxonomy" id="1387563"/>
    <lineage>
        <taxon>Eukaryota</taxon>
        <taxon>Fungi</taxon>
        <taxon>Dikarya</taxon>
        <taxon>Ascomycota</taxon>
        <taxon>Pezizomycotina</taxon>
        <taxon>Eurotiomycetes</taxon>
        <taxon>Eurotiomycetidae</taxon>
        <taxon>Onygenales</taxon>
        <taxon>Onygenaceae</taxon>
        <taxon>Ophidiomyces</taxon>
    </lineage>
</organism>
<name>A0ACB8V0W2_9EURO</name>
<sequence>MSGFGTGSAFGGFGSSNQQQPQQQQNAGFGTGSGFGSTGGTGFGTGTSSSPFGTTGNTFGTSGGFGSGGGFGASNTQTNPIFGGQNKGFGNTSATGSTMFGSGTNAFGNTGFGTGGSFGGTGSNTGTGATMFGSTPANTQSTGFGAGTGGSIFGGGTSTTTGFGGSAGFGSGTALGGAVPPASGTANPPFNAFEEKEPSSSVTCHYQSISCMQPYQKYSFEELRAADYDQGRRYGNASGQAGAFGSAAFGGFQQPASGFGSQTSTPFGAASSAPSAFGQTASAGFGSTTSNNPLFGATKPATSLFGQAATSQPSAFGTTTSGSGGFGSTTGTAFGASGSTGTGGGFFNNQQNKTGFGTGGTGTGFGGFGQTATTSASPFGATTSTASPFGQPQQGGTSAFGGFGQQQNQQNKPAFGGFGATTQQQQQQPAGTGLFGGSNNTATPSFGTSLGQQGGSSIFGNTTGQNTTTGNLFGNQQQQEQKPNLFGSLGSGTTATGTNAFGGFGTQNQPQQTSSLFGGTNQQQQQKPSLFGTSTGQTSSLFNPQPNAVSASTGGSLFGLGGANQNIQQQQPGGLGIGSNSLFGGSQQQVQQQSQGAGFQASLLEGNPYGSQSIFSGLPAPNSPSPGPLATPLSASLKQKQRAPLPMYKISPSAANRLITPPTRQGYGFSYSTYGTPSSSIGSPAGLGNSLLSRSFNGGSLGRSFSKSLSANSLRRSFEPETDSILSPGAFAAGSSRYSSSNLKRLTIDRSLRTDLFTRSSLSPATITNGDSTPHQPSKLKKRVSFDSPIDNDKAISKTDGALVRIETETSEPTPAQLGFLRSSKDKAPACQPNGIKGSDVVNGLPDSGPSSSSSAPEMEEIKGKELAIVPGDREQQKPATPESSGVTKAKVDKPEIYWMKPSLEEVKRMTREQQKRVANLTVGRDEYGSVSFNAPVDLTTIDLNDLMGKIVNINLRSITVYPDEGIKPPQGKGLNVPSTLRIENSWPRGRENLAPIPANAIYFDKHVERLRRITNTEFVDYKWVGGVWTFKVPHFTTYGLDYDDDDDDEGESHDQSTVGAHPDMVTPKAQTPHRPDSEFTTSTIGIDESFDDSTMGIEDDTFEFKKRGLFPGGFMNQVTGGRLDMSESDEERGSFLEERSVGSGSEQGYVEESDGHSTVTSEPELEKDETMHMAGAFPFLDYTTERSILPVSPQKSNLGRSQIESTGEMPLNLNGNWAEQLQRTISPRKQDREALREMQNNAFANRLDAENTPKAMPTETDKGFITSIDLMNSLFRPRESLRKAQVLKSQNGFEWPYIQKPKTFAGKPGDMSEADLSFHNSFKPRWATQDILALRNDHADVPDILLHKVEQWKEDLQPLILQKSLSSIKLVDGIPFANLTDADFLLFIGSIQGDSPESELERRVWQLAYILFVDDIQDDISAGVPDHLQKQYLHRIKKDRLGLLLETMIRQCHPDIENIPSPEERAIAFLCSHRVDDACRTLIESGNPHLATLVSQIGRDAIFQKDMKDQIDSWRSHNVLSEMTEPIRALYELIAGNCLRSEGKPNVPIEDRTSTFNISERFNLDWIQAFGLRLWYGIGENDPIEAAVALFNHDINKGGEPAFPSALRSHDSQKSKSYADLLKLESPLWVILKVFASSMSGGENPDIGPIRLPEDLMPEAVCGHALHHRLSFQLLHHIRKAMGGSRVLSVDDHCVDQLTLNYALEIASANEYGPAIFVLLHLSCAADREKGIKEMLCRFASWLPTPILENGSQSIMWKYLTEELRVPASWIWAAKALFARAKGNPSAEVEYLVNAEHWDEAHDTFCRIVAPRAIIQRDYATLKTIIDAFGKDPETNIRRWSHEGGMYQDFLLLVEVPGIRKDQTILKRLVGTLIHIGEKTDKIASTTFEEKIAFREIGRLVAGWCTNDTGNVS</sequence>
<proteinExistence type="predicted"/>
<protein>
    <submittedName>
        <fullName evidence="1">Uncharacterized protein</fullName>
    </submittedName>
</protein>
<evidence type="ECO:0000313" key="1">
    <source>
        <dbReference type="EMBL" id="KAI2389911.1"/>
    </source>
</evidence>
<dbReference type="EMBL" id="JALBCA010000021">
    <property type="protein sequence ID" value="KAI2389911.1"/>
    <property type="molecule type" value="Genomic_DNA"/>
</dbReference>
<gene>
    <name evidence="1" type="ORF">LOY88_001930</name>
</gene>
<comment type="caution">
    <text evidence="1">The sequence shown here is derived from an EMBL/GenBank/DDBJ whole genome shotgun (WGS) entry which is preliminary data.</text>
</comment>
<reference evidence="1" key="1">
    <citation type="journal article" date="2022" name="bioRxiv">
        <title>Population genetic analysis of Ophidiomyces ophidiicola, the causative agent of snake fungal disease, indicates recent introductions to the USA.</title>
        <authorList>
            <person name="Ladner J.T."/>
            <person name="Palmer J.M."/>
            <person name="Ettinger C.L."/>
            <person name="Stajich J.E."/>
            <person name="Farrell T.M."/>
            <person name="Glorioso B.M."/>
            <person name="Lawson B."/>
            <person name="Price S.J."/>
            <person name="Stengle A.G."/>
            <person name="Grear D.A."/>
            <person name="Lorch J.M."/>
        </authorList>
    </citation>
    <scope>NUCLEOTIDE SEQUENCE</scope>
    <source>
        <strain evidence="1">NWHC 24266-5</strain>
    </source>
</reference>
<accession>A0ACB8V0W2</accession>